<proteinExistence type="predicted"/>
<evidence type="ECO:0000256" key="1">
    <source>
        <dbReference type="SAM" id="Phobius"/>
    </source>
</evidence>
<evidence type="ECO:0000313" key="2">
    <source>
        <dbReference type="EMBL" id="ODS23470.1"/>
    </source>
</evidence>
<accession>A0A1D2QPK0</accession>
<dbReference type="EMBL" id="MDLC01000028">
    <property type="protein sequence ID" value="ODS23470.1"/>
    <property type="molecule type" value="Genomic_DNA"/>
</dbReference>
<feature type="transmembrane region" description="Helical" evidence="1">
    <location>
        <begin position="6"/>
        <end position="37"/>
    </location>
</feature>
<dbReference type="Pfam" id="PF14333">
    <property type="entry name" value="DUF4389"/>
    <property type="match status" value="1"/>
</dbReference>
<evidence type="ECO:0000313" key="3">
    <source>
        <dbReference type="Proteomes" id="UP000242502"/>
    </source>
</evidence>
<protein>
    <recommendedName>
        <fullName evidence="4">Glucose-1-phosphate thymidylyltransferase</fullName>
    </recommendedName>
</protein>
<dbReference type="InterPro" id="IPR025498">
    <property type="entry name" value="DUF4389"/>
</dbReference>
<organism evidence="2 3">
    <name type="scientific">Candidatus Endobugula sertula</name>
    <name type="common">Bugula neritina bacterial symbiont</name>
    <dbReference type="NCBI Taxonomy" id="62101"/>
    <lineage>
        <taxon>Bacteria</taxon>
        <taxon>Pseudomonadati</taxon>
        <taxon>Pseudomonadota</taxon>
        <taxon>Gammaproteobacteria</taxon>
        <taxon>Cellvibrionales</taxon>
        <taxon>Cellvibrionaceae</taxon>
        <taxon>Candidatus Endobugula</taxon>
    </lineage>
</organism>
<dbReference type="STRING" id="62101.AB835_08800"/>
<gene>
    <name evidence="2" type="ORF">AB835_08800</name>
</gene>
<dbReference type="Proteomes" id="UP000242502">
    <property type="component" value="Unassembled WGS sequence"/>
</dbReference>
<evidence type="ECO:0008006" key="4">
    <source>
        <dbReference type="Google" id="ProtNLM"/>
    </source>
</evidence>
<sequence length="88" mass="9926">MRFVFMVLFAIIASVASYIISLLVVIQCVFVLVTGVANDRLQAFGRSMSQYIFQIVNFLTYNSEDKPFPFADWPSVHVDSEIDPGNES</sequence>
<comment type="caution">
    <text evidence="2">The sequence shown here is derived from an EMBL/GenBank/DDBJ whole genome shotgun (WGS) entry which is preliminary data.</text>
</comment>
<keyword evidence="1" id="KW-1133">Transmembrane helix</keyword>
<keyword evidence="1" id="KW-0472">Membrane</keyword>
<name>A0A1D2QPK0_9GAMM</name>
<reference evidence="2 3" key="1">
    <citation type="journal article" date="2016" name="Appl. Environ. Microbiol.">
        <title>Lack of Overt Genome Reduction in the Bryostatin-Producing Bryozoan Symbiont "Candidatus Endobugula sertula".</title>
        <authorList>
            <person name="Miller I.J."/>
            <person name="Vanee N."/>
            <person name="Fong S.S."/>
            <person name="Lim-Fong G.E."/>
            <person name="Kwan J.C."/>
        </authorList>
    </citation>
    <scope>NUCLEOTIDE SEQUENCE [LARGE SCALE GENOMIC DNA]</scope>
    <source>
        <strain evidence="2">AB1-4</strain>
    </source>
</reference>
<keyword evidence="1" id="KW-0812">Transmembrane</keyword>
<dbReference type="AlphaFoldDB" id="A0A1D2QPK0"/>